<dbReference type="Proteomes" id="UP001596379">
    <property type="component" value="Unassembled WGS sequence"/>
</dbReference>
<accession>A0ABW2J1J0</accession>
<keyword evidence="3 5" id="KW-1133">Transmembrane helix</keyword>
<evidence type="ECO:0000313" key="7">
    <source>
        <dbReference type="Proteomes" id="UP001596379"/>
    </source>
</evidence>
<dbReference type="PANTHER" id="PTHR37955">
    <property type="entry name" value="TELLURITE RESISTANCE PROTEIN TEHA"/>
    <property type="match status" value="1"/>
</dbReference>
<comment type="caution">
    <text evidence="6">The sequence shown here is derived from an EMBL/GenBank/DDBJ whole genome shotgun (WGS) entry which is preliminary data.</text>
</comment>
<evidence type="ECO:0000256" key="5">
    <source>
        <dbReference type="SAM" id="Phobius"/>
    </source>
</evidence>
<dbReference type="Gene3D" id="1.50.10.150">
    <property type="entry name" value="Voltage-dependent anion channel"/>
    <property type="match status" value="1"/>
</dbReference>
<feature type="transmembrane region" description="Helical" evidence="5">
    <location>
        <begin position="79"/>
        <end position="97"/>
    </location>
</feature>
<feature type="transmembrane region" description="Helical" evidence="5">
    <location>
        <begin position="282"/>
        <end position="306"/>
    </location>
</feature>
<feature type="transmembrane region" description="Helical" evidence="5">
    <location>
        <begin position="103"/>
        <end position="125"/>
    </location>
</feature>
<evidence type="ECO:0000256" key="4">
    <source>
        <dbReference type="ARBA" id="ARBA00023136"/>
    </source>
</evidence>
<feature type="transmembrane region" description="Helical" evidence="5">
    <location>
        <begin position="222"/>
        <end position="242"/>
    </location>
</feature>
<sequence>MARAPLPASFFGIVLGLSGLGQAWRVAVPLWNMPRWIGESLLLLAALTWLVLLLSYLLQALRNPQLVRNEFKHPVQGSTPALLAVATLLIALAALPYSRPLAYALTVAGICWHLLFSLWHTGILWQGGRDALDTVPTLYLPTVAGNFTSAAALGALGHADWGWLFLGAGVFSWLALESLVIQRLWHTTGMPVQQRPLLGIQFAPPVVCAMAWQLLAPGSTDHWLLMLWGYGLFQLMLGIRLRSWLAAQPFSPSYWAYTFGVAAATVVGLKLALNGIGAAQTLAIPVFIAANLFIANLTVRTVYLFFKWRPG</sequence>
<gene>
    <name evidence="6" type="primary">tehA</name>
    <name evidence="6" type="ORF">ACFQO0_02750</name>
</gene>
<evidence type="ECO:0000256" key="3">
    <source>
        <dbReference type="ARBA" id="ARBA00022989"/>
    </source>
</evidence>
<protein>
    <submittedName>
        <fullName evidence="6">Dicarboxylate transporter/tellurite-resistance protein TehA</fullName>
    </submittedName>
</protein>
<dbReference type="InterPro" id="IPR038665">
    <property type="entry name" value="Voltage-dep_anion_channel_sf"/>
</dbReference>
<keyword evidence="7" id="KW-1185">Reference proteome</keyword>
<name>A0ABW2J1J0_9BURK</name>
<evidence type="ECO:0000256" key="1">
    <source>
        <dbReference type="ARBA" id="ARBA00004141"/>
    </source>
</evidence>
<comment type="subcellular location">
    <subcellularLocation>
        <location evidence="1">Membrane</location>
        <topology evidence="1">Multi-pass membrane protein</topology>
    </subcellularLocation>
</comment>
<keyword evidence="2 5" id="KW-0812">Transmembrane</keyword>
<evidence type="ECO:0000313" key="6">
    <source>
        <dbReference type="EMBL" id="MFC7297351.1"/>
    </source>
</evidence>
<dbReference type="InterPro" id="IPR004695">
    <property type="entry name" value="SLAC1/Mae1/Ssu1/TehA"/>
</dbReference>
<reference evidence="7" key="1">
    <citation type="journal article" date="2019" name="Int. J. Syst. Evol. Microbiol.">
        <title>The Global Catalogue of Microorganisms (GCM) 10K type strain sequencing project: providing services to taxonomists for standard genome sequencing and annotation.</title>
        <authorList>
            <consortium name="The Broad Institute Genomics Platform"/>
            <consortium name="The Broad Institute Genome Sequencing Center for Infectious Disease"/>
            <person name="Wu L."/>
            <person name="Ma J."/>
        </authorList>
    </citation>
    <scope>NUCLEOTIDE SEQUENCE [LARGE SCALE GENOMIC DNA]</scope>
    <source>
        <strain evidence="7">CCUG 36956</strain>
    </source>
</reference>
<feature type="transmembrane region" description="Helical" evidence="5">
    <location>
        <begin position="163"/>
        <end position="185"/>
    </location>
</feature>
<dbReference type="EMBL" id="JBHTCC010000001">
    <property type="protein sequence ID" value="MFC7297351.1"/>
    <property type="molecule type" value="Genomic_DNA"/>
</dbReference>
<feature type="transmembrane region" description="Helical" evidence="5">
    <location>
        <begin position="197"/>
        <end position="216"/>
    </location>
</feature>
<dbReference type="Pfam" id="PF03595">
    <property type="entry name" value="SLAC1"/>
    <property type="match status" value="1"/>
</dbReference>
<evidence type="ECO:0000256" key="2">
    <source>
        <dbReference type="ARBA" id="ARBA00022692"/>
    </source>
</evidence>
<dbReference type="PANTHER" id="PTHR37955:SF1">
    <property type="entry name" value="DEP DOMAIN-CONTAINING PROTEIN"/>
    <property type="match status" value="1"/>
</dbReference>
<dbReference type="NCBIfam" id="NF008032">
    <property type="entry name" value="PRK10764.1"/>
    <property type="match status" value="1"/>
</dbReference>
<feature type="transmembrane region" description="Helical" evidence="5">
    <location>
        <begin position="254"/>
        <end position="276"/>
    </location>
</feature>
<dbReference type="RefSeq" id="WP_382232513.1">
    <property type="nucleotide sequence ID" value="NZ_JBHTCC010000001.1"/>
</dbReference>
<organism evidence="6 7">
    <name type="scientific">Herminiimonas aquatilis</name>
    <dbReference type="NCBI Taxonomy" id="345342"/>
    <lineage>
        <taxon>Bacteria</taxon>
        <taxon>Pseudomonadati</taxon>
        <taxon>Pseudomonadota</taxon>
        <taxon>Betaproteobacteria</taxon>
        <taxon>Burkholderiales</taxon>
        <taxon>Oxalobacteraceae</taxon>
        <taxon>Herminiimonas</taxon>
    </lineage>
</organism>
<feature type="transmembrane region" description="Helical" evidence="5">
    <location>
        <begin position="137"/>
        <end position="157"/>
    </location>
</feature>
<keyword evidence="4 5" id="KW-0472">Membrane</keyword>
<proteinExistence type="predicted"/>
<feature type="transmembrane region" description="Helical" evidence="5">
    <location>
        <begin position="41"/>
        <end position="58"/>
    </location>
</feature>
<dbReference type="InterPro" id="IPR052951">
    <property type="entry name" value="Tellurite_res_ion_channel"/>
</dbReference>